<name>A0A0F9H905_9ZZZZ</name>
<proteinExistence type="predicted"/>
<feature type="non-terminal residue" evidence="1">
    <location>
        <position position="1"/>
    </location>
</feature>
<organism evidence="1">
    <name type="scientific">marine sediment metagenome</name>
    <dbReference type="NCBI Taxonomy" id="412755"/>
    <lineage>
        <taxon>unclassified sequences</taxon>
        <taxon>metagenomes</taxon>
        <taxon>ecological metagenomes</taxon>
    </lineage>
</organism>
<dbReference type="EMBL" id="LAZR01015750">
    <property type="protein sequence ID" value="KKM07540.1"/>
    <property type="molecule type" value="Genomic_DNA"/>
</dbReference>
<comment type="caution">
    <text evidence="1">The sequence shown here is derived from an EMBL/GenBank/DDBJ whole genome shotgun (WGS) entry which is preliminary data.</text>
</comment>
<gene>
    <name evidence="1" type="ORF">LCGC14_1732950</name>
</gene>
<dbReference type="AlphaFoldDB" id="A0A0F9H905"/>
<sequence length="46" mass="5186">CRRCGRINYAALGYMGYIGRMAKKWGVSKDEAEFRIMEVAEATPDA</sequence>
<evidence type="ECO:0000313" key="1">
    <source>
        <dbReference type="EMBL" id="KKM07540.1"/>
    </source>
</evidence>
<protein>
    <submittedName>
        <fullName evidence="1">Uncharacterized protein</fullName>
    </submittedName>
</protein>
<reference evidence="1" key="1">
    <citation type="journal article" date="2015" name="Nature">
        <title>Complex archaea that bridge the gap between prokaryotes and eukaryotes.</title>
        <authorList>
            <person name="Spang A."/>
            <person name="Saw J.H."/>
            <person name="Jorgensen S.L."/>
            <person name="Zaremba-Niedzwiedzka K."/>
            <person name="Martijn J."/>
            <person name="Lind A.E."/>
            <person name="van Eijk R."/>
            <person name="Schleper C."/>
            <person name="Guy L."/>
            <person name="Ettema T.J."/>
        </authorList>
    </citation>
    <scope>NUCLEOTIDE SEQUENCE</scope>
</reference>
<accession>A0A0F9H905</accession>